<reference evidence="2" key="1">
    <citation type="journal article" date="2022" name="Mol. Ecol. Resour.">
        <title>The genomes of chicory, endive, great burdock and yacon provide insights into Asteraceae palaeo-polyploidization history and plant inulin production.</title>
        <authorList>
            <person name="Fan W."/>
            <person name="Wang S."/>
            <person name="Wang H."/>
            <person name="Wang A."/>
            <person name="Jiang F."/>
            <person name="Liu H."/>
            <person name="Zhao H."/>
            <person name="Xu D."/>
            <person name="Zhang Y."/>
        </authorList>
    </citation>
    <scope>NUCLEOTIDE SEQUENCE [LARGE SCALE GENOMIC DNA]</scope>
    <source>
        <strain evidence="2">cv. Punajuju</strain>
    </source>
</reference>
<proteinExistence type="predicted"/>
<evidence type="ECO:0000313" key="2">
    <source>
        <dbReference type="Proteomes" id="UP001055811"/>
    </source>
</evidence>
<sequence length="110" mass="11890">MADGSTGGVQRGIPRFPHSISFPTISSIASLQTCDQSRDTSTPTFSNINISSEILSMNKSRSFLLISSLLSHLSVFLRSILFSLSGRFVAGCYWIGTLMSGIAIHINGYN</sequence>
<organism evidence="1 2">
    <name type="scientific">Cichorium intybus</name>
    <name type="common">Chicory</name>
    <dbReference type="NCBI Taxonomy" id="13427"/>
    <lineage>
        <taxon>Eukaryota</taxon>
        <taxon>Viridiplantae</taxon>
        <taxon>Streptophyta</taxon>
        <taxon>Embryophyta</taxon>
        <taxon>Tracheophyta</taxon>
        <taxon>Spermatophyta</taxon>
        <taxon>Magnoliopsida</taxon>
        <taxon>eudicotyledons</taxon>
        <taxon>Gunneridae</taxon>
        <taxon>Pentapetalae</taxon>
        <taxon>asterids</taxon>
        <taxon>campanulids</taxon>
        <taxon>Asterales</taxon>
        <taxon>Asteraceae</taxon>
        <taxon>Cichorioideae</taxon>
        <taxon>Cichorieae</taxon>
        <taxon>Cichoriinae</taxon>
        <taxon>Cichorium</taxon>
    </lineage>
</organism>
<reference evidence="1 2" key="2">
    <citation type="journal article" date="2022" name="Mol. Ecol. Resour.">
        <title>The genomes of chicory, endive, great burdock and yacon provide insights into Asteraceae paleo-polyploidization history and plant inulin production.</title>
        <authorList>
            <person name="Fan W."/>
            <person name="Wang S."/>
            <person name="Wang H."/>
            <person name="Wang A."/>
            <person name="Jiang F."/>
            <person name="Liu H."/>
            <person name="Zhao H."/>
            <person name="Xu D."/>
            <person name="Zhang Y."/>
        </authorList>
    </citation>
    <scope>NUCLEOTIDE SEQUENCE [LARGE SCALE GENOMIC DNA]</scope>
    <source>
        <strain evidence="2">cv. Punajuju</strain>
        <tissue evidence="1">Leaves</tissue>
    </source>
</reference>
<comment type="caution">
    <text evidence="1">The sequence shown here is derived from an EMBL/GenBank/DDBJ whole genome shotgun (WGS) entry which is preliminary data.</text>
</comment>
<keyword evidence="2" id="KW-1185">Reference proteome</keyword>
<dbReference type="EMBL" id="CM042010">
    <property type="protein sequence ID" value="KAI3779170.1"/>
    <property type="molecule type" value="Genomic_DNA"/>
</dbReference>
<name>A0ACB9G7X4_CICIN</name>
<gene>
    <name evidence="1" type="ORF">L2E82_08739</name>
</gene>
<protein>
    <submittedName>
        <fullName evidence="1">Uncharacterized protein</fullName>
    </submittedName>
</protein>
<evidence type="ECO:0000313" key="1">
    <source>
        <dbReference type="EMBL" id="KAI3779170.1"/>
    </source>
</evidence>
<dbReference type="Proteomes" id="UP001055811">
    <property type="component" value="Linkage Group LG02"/>
</dbReference>
<accession>A0ACB9G7X4</accession>